<dbReference type="InterPro" id="IPR027417">
    <property type="entry name" value="P-loop_NTPase"/>
</dbReference>
<keyword evidence="2" id="KW-0547">Nucleotide-binding</keyword>
<dbReference type="SMART" id="SM00382">
    <property type="entry name" value="AAA"/>
    <property type="match status" value="1"/>
</dbReference>
<evidence type="ECO:0000259" key="4">
    <source>
        <dbReference type="PROSITE" id="PS50893"/>
    </source>
</evidence>
<dbReference type="InterPro" id="IPR003439">
    <property type="entry name" value="ABC_transporter-like_ATP-bd"/>
</dbReference>
<gene>
    <name evidence="5" type="ORF">HMPREF3225_01102</name>
</gene>
<dbReference type="PROSITE" id="PS50893">
    <property type="entry name" value="ABC_TRANSPORTER_2"/>
    <property type="match status" value="1"/>
</dbReference>
<dbReference type="GO" id="GO:0005524">
    <property type="term" value="F:ATP binding"/>
    <property type="evidence" value="ECO:0007669"/>
    <property type="project" value="UniProtKB-KW"/>
</dbReference>
<dbReference type="PANTHER" id="PTHR42939:SF5">
    <property type="entry name" value="ABC-TYPE TRANSPORTER ATP-BINDING PROTEIN ECSA"/>
    <property type="match status" value="1"/>
</dbReference>
<dbReference type="AlphaFoldDB" id="A0ABD4EG45"/>
<dbReference type="PANTHER" id="PTHR42939">
    <property type="entry name" value="ABC TRANSPORTER ATP-BINDING PROTEIN ALBC-RELATED"/>
    <property type="match status" value="1"/>
</dbReference>
<dbReference type="SUPFAM" id="SSF52540">
    <property type="entry name" value="P-loop containing nucleoside triphosphate hydrolases"/>
    <property type="match status" value="1"/>
</dbReference>
<dbReference type="CDD" id="cd03230">
    <property type="entry name" value="ABC_DR_subfamily_A"/>
    <property type="match status" value="1"/>
</dbReference>
<keyword evidence="1" id="KW-0813">Transport</keyword>
<dbReference type="Proteomes" id="UP000070063">
    <property type="component" value="Unassembled WGS sequence"/>
</dbReference>
<proteinExistence type="predicted"/>
<dbReference type="PROSITE" id="PS00211">
    <property type="entry name" value="ABC_TRANSPORTER_1"/>
    <property type="match status" value="1"/>
</dbReference>
<dbReference type="InterPro" id="IPR003593">
    <property type="entry name" value="AAA+_ATPase"/>
</dbReference>
<dbReference type="InterPro" id="IPR051782">
    <property type="entry name" value="ABC_Transporter_VariousFunc"/>
</dbReference>
<feature type="domain" description="ABC transporter" evidence="4">
    <location>
        <begin position="16"/>
        <end position="246"/>
    </location>
</feature>
<evidence type="ECO:0000313" key="6">
    <source>
        <dbReference type="Proteomes" id="UP000070063"/>
    </source>
</evidence>
<protein>
    <submittedName>
        <fullName evidence="5">ABC transporter, ATP-binding protein EcsA</fullName>
    </submittedName>
</protein>
<name>A0ABD4EG45_STALU</name>
<sequence length="258" mass="29192">MMIFGTIVAWRCDMTVKVEHLTGGYGKRPVISDITFELQKGEIVGLIGLNGAGKSTTIKHMLGLLTPMQGALSISNTNINDDIESYRQKLSYIPESPIIYEELTLKEHIEMTAMAYGISNEEAMRRAEPLLKSFRLEKELDIFPSHFSKGMKQKVMIICAFIVDPELYIIDEPFLGLDPLGIQSMLDLMVEKKKENRTVLMSTHILATAERYCDRFIILDKGKIVAFGNLDELREQTGLHHQTLDEIYIHVTQGGQLE</sequence>
<dbReference type="InterPro" id="IPR017871">
    <property type="entry name" value="ABC_transporter-like_CS"/>
</dbReference>
<dbReference type="EMBL" id="LRQI01000041">
    <property type="protein sequence ID" value="KXA38699.1"/>
    <property type="molecule type" value="Genomic_DNA"/>
</dbReference>
<keyword evidence="3 5" id="KW-0067">ATP-binding</keyword>
<evidence type="ECO:0000256" key="3">
    <source>
        <dbReference type="ARBA" id="ARBA00022840"/>
    </source>
</evidence>
<reference evidence="5 6" key="1">
    <citation type="submission" date="2016-01" db="EMBL/GenBank/DDBJ databases">
        <authorList>
            <person name="Mitreva M."/>
            <person name="Pepin K.H."/>
            <person name="Mihindukulasuriya K.A."/>
            <person name="Fulton R."/>
            <person name="Fronick C."/>
            <person name="O'Laughlin M."/>
            <person name="Miner T."/>
            <person name="Herter B."/>
            <person name="Rosa B.A."/>
            <person name="Cordes M."/>
            <person name="Tomlinson C."/>
            <person name="Wollam A."/>
            <person name="Palsikar V.B."/>
            <person name="Mardis E.R."/>
            <person name="Wilson R.K."/>
        </authorList>
    </citation>
    <scope>NUCLEOTIDE SEQUENCE [LARGE SCALE GENOMIC DNA]</scope>
    <source>
        <strain evidence="5 6">MJR7738</strain>
    </source>
</reference>
<organism evidence="5 6">
    <name type="scientific">Staphylococcus lugdunensis</name>
    <dbReference type="NCBI Taxonomy" id="28035"/>
    <lineage>
        <taxon>Bacteria</taxon>
        <taxon>Bacillati</taxon>
        <taxon>Bacillota</taxon>
        <taxon>Bacilli</taxon>
        <taxon>Bacillales</taxon>
        <taxon>Staphylococcaceae</taxon>
        <taxon>Staphylococcus</taxon>
    </lineage>
</organism>
<dbReference type="Pfam" id="PF00005">
    <property type="entry name" value="ABC_tran"/>
    <property type="match status" value="1"/>
</dbReference>
<dbReference type="Gene3D" id="3.40.50.300">
    <property type="entry name" value="P-loop containing nucleotide triphosphate hydrolases"/>
    <property type="match status" value="1"/>
</dbReference>
<evidence type="ECO:0000256" key="2">
    <source>
        <dbReference type="ARBA" id="ARBA00022741"/>
    </source>
</evidence>
<evidence type="ECO:0000256" key="1">
    <source>
        <dbReference type="ARBA" id="ARBA00022448"/>
    </source>
</evidence>
<comment type="caution">
    <text evidence="5">The sequence shown here is derived from an EMBL/GenBank/DDBJ whole genome shotgun (WGS) entry which is preliminary data.</text>
</comment>
<evidence type="ECO:0000313" key="5">
    <source>
        <dbReference type="EMBL" id="KXA38699.1"/>
    </source>
</evidence>
<accession>A0ABD4EG45</accession>